<dbReference type="GO" id="GO:0062193">
    <property type="term" value="F:D-ribose pyranase activity"/>
    <property type="evidence" value="ECO:0007669"/>
    <property type="project" value="UniProtKB-EC"/>
</dbReference>
<dbReference type="PANTHER" id="PTHR37831">
    <property type="entry name" value="D-RIBOSE PYRANASE"/>
    <property type="match status" value="1"/>
</dbReference>
<proteinExistence type="inferred from homology"/>
<evidence type="ECO:0000313" key="8">
    <source>
        <dbReference type="Proteomes" id="UP000002012"/>
    </source>
</evidence>
<evidence type="ECO:0000256" key="4">
    <source>
        <dbReference type="ARBA" id="ARBA00023235"/>
    </source>
</evidence>
<dbReference type="InParanoid" id="D4H243"/>
<name>D4H243_DENA2</name>
<dbReference type="FunCoup" id="D4H243">
    <property type="interactions" value="77"/>
</dbReference>
<dbReference type="Proteomes" id="UP000002012">
    <property type="component" value="Chromosome"/>
</dbReference>
<dbReference type="RefSeq" id="WP_013009565.1">
    <property type="nucleotide sequence ID" value="NC_013943.1"/>
</dbReference>
<dbReference type="Gene3D" id="3.40.1650.10">
    <property type="entry name" value="RbsD-like domain"/>
    <property type="match status" value="1"/>
</dbReference>
<dbReference type="OrthoDB" id="9805009at2"/>
<dbReference type="AlphaFoldDB" id="D4H243"/>
<dbReference type="NCBIfam" id="NF008761">
    <property type="entry name" value="PRK11797.1"/>
    <property type="match status" value="1"/>
</dbReference>
<dbReference type="SUPFAM" id="SSF102546">
    <property type="entry name" value="RbsD-like"/>
    <property type="match status" value="1"/>
</dbReference>
<dbReference type="GO" id="GO:0005829">
    <property type="term" value="C:cytosol"/>
    <property type="evidence" value="ECO:0007669"/>
    <property type="project" value="TreeGrafter"/>
</dbReference>
<feature type="binding site" evidence="6">
    <location>
        <position position="99"/>
    </location>
    <ligand>
        <name>substrate</name>
    </ligand>
</feature>
<feature type="binding site" evidence="6">
    <location>
        <position position="28"/>
    </location>
    <ligand>
        <name>substrate</name>
    </ligand>
</feature>
<dbReference type="STRING" id="522772.Dacet_0216"/>
<dbReference type="InterPro" id="IPR023064">
    <property type="entry name" value="D-ribose_pyranase"/>
</dbReference>
<evidence type="ECO:0000313" key="7">
    <source>
        <dbReference type="EMBL" id="ADD67020.1"/>
    </source>
</evidence>
<dbReference type="EC" id="5.4.99.62" evidence="2 6"/>
<protein>
    <recommendedName>
        <fullName evidence="2 6">D-ribose pyranase</fullName>
        <ecNumber evidence="2 6">5.4.99.62</ecNumber>
    </recommendedName>
</protein>
<dbReference type="InterPro" id="IPR007721">
    <property type="entry name" value="RbsD_FucU"/>
</dbReference>
<comment type="function">
    <text evidence="6">Catalyzes the interconversion of beta-pyran and beta-furan forms of D-ribose.</text>
</comment>
<keyword evidence="3 6" id="KW-0963">Cytoplasm</keyword>
<dbReference type="GO" id="GO:0048029">
    <property type="term" value="F:monosaccharide binding"/>
    <property type="evidence" value="ECO:0007669"/>
    <property type="project" value="InterPro"/>
</dbReference>
<keyword evidence="5 6" id="KW-0119">Carbohydrate metabolism</keyword>
<comment type="pathway">
    <text evidence="6">Carbohydrate metabolism; D-ribose degradation; D-ribose 5-phosphate from beta-D-ribopyranose: step 1/2.</text>
</comment>
<dbReference type="HAMAP" id="MF_01661">
    <property type="entry name" value="D_rib_pyranase"/>
    <property type="match status" value="1"/>
</dbReference>
<evidence type="ECO:0000256" key="1">
    <source>
        <dbReference type="ARBA" id="ARBA00000223"/>
    </source>
</evidence>
<dbReference type="eggNOG" id="COG1869">
    <property type="taxonomic scope" value="Bacteria"/>
</dbReference>
<dbReference type="FunFam" id="3.40.1650.10:FF:000004">
    <property type="entry name" value="D-ribose pyranase"/>
    <property type="match status" value="1"/>
</dbReference>
<dbReference type="Pfam" id="PF05025">
    <property type="entry name" value="RbsD_FucU"/>
    <property type="match status" value="1"/>
</dbReference>
<evidence type="ECO:0000256" key="3">
    <source>
        <dbReference type="ARBA" id="ARBA00022490"/>
    </source>
</evidence>
<gene>
    <name evidence="6" type="primary">rbsD</name>
    <name evidence="7" type="ordered locus">Dacet_0216</name>
</gene>
<dbReference type="PANTHER" id="PTHR37831:SF1">
    <property type="entry name" value="D-RIBOSE PYRANASE"/>
    <property type="match status" value="1"/>
</dbReference>
<reference evidence="7 8" key="1">
    <citation type="journal article" date="2010" name="Stand. Genomic Sci.">
        <title>Complete genome sequence of Denitrovibrio acetiphilus type strain (N2460).</title>
        <authorList>
            <person name="Kiss H."/>
            <person name="Lang E."/>
            <person name="Lapidus A."/>
            <person name="Copeland A."/>
            <person name="Nolan M."/>
            <person name="Glavina Del Rio T."/>
            <person name="Chen F."/>
            <person name="Lucas S."/>
            <person name="Tice H."/>
            <person name="Cheng J.F."/>
            <person name="Han C."/>
            <person name="Goodwin L."/>
            <person name="Pitluck S."/>
            <person name="Liolios K."/>
            <person name="Pati A."/>
            <person name="Ivanova N."/>
            <person name="Mavromatis K."/>
            <person name="Chen A."/>
            <person name="Palaniappan K."/>
            <person name="Land M."/>
            <person name="Hauser L."/>
            <person name="Chang Y.J."/>
            <person name="Jeffries C.D."/>
            <person name="Detter J.C."/>
            <person name="Brettin T."/>
            <person name="Spring S."/>
            <person name="Rohde M."/>
            <person name="Goker M."/>
            <person name="Woyke T."/>
            <person name="Bristow J."/>
            <person name="Eisen J.A."/>
            <person name="Markowitz V."/>
            <person name="Hugenholtz P."/>
            <person name="Kyrpides N.C."/>
            <person name="Klenk H.P."/>
        </authorList>
    </citation>
    <scope>NUCLEOTIDE SEQUENCE [LARGE SCALE GENOMIC DNA]</scope>
    <source>
        <strain evidence="8">DSM 12809 / NBRC 114555 / N2460</strain>
    </source>
</reference>
<comment type="catalytic activity">
    <reaction evidence="1 6">
        <text>beta-D-ribopyranose = beta-D-ribofuranose</text>
        <dbReference type="Rhea" id="RHEA:25432"/>
        <dbReference type="ChEBI" id="CHEBI:27476"/>
        <dbReference type="ChEBI" id="CHEBI:47002"/>
        <dbReference type="EC" id="5.4.99.62"/>
    </reaction>
</comment>
<organism evidence="7 8">
    <name type="scientific">Denitrovibrio acetiphilus (strain DSM 12809 / NBRC 114555 / N2460)</name>
    <dbReference type="NCBI Taxonomy" id="522772"/>
    <lineage>
        <taxon>Bacteria</taxon>
        <taxon>Pseudomonadati</taxon>
        <taxon>Deferribacterota</taxon>
        <taxon>Deferribacteres</taxon>
        <taxon>Deferribacterales</taxon>
        <taxon>Geovibrionaceae</taxon>
        <taxon>Denitrovibrio</taxon>
    </lineage>
</organism>
<evidence type="ECO:0000256" key="6">
    <source>
        <dbReference type="HAMAP-Rule" id="MF_01661"/>
    </source>
</evidence>
<dbReference type="GO" id="GO:0019303">
    <property type="term" value="P:D-ribose catabolic process"/>
    <property type="evidence" value="ECO:0007669"/>
    <property type="project" value="UniProtKB-UniRule"/>
</dbReference>
<dbReference type="HOGENOM" id="CLU_135498_0_0_0"/>
<sequence>MKKGKLLNSRISSVISEMGHTDMLVIADAGLPVPEGSERIDLAVTAGVPDFMTVLNTVLSELQVEKYTLALEIKQKNAHMEKSIVKALESADSSEYVSHEDFKELTKKAKAVIRTGECSPYANVILYSGVVF</sequence>
<evidence type="ECO:0000256" key="2">
    <source>
        <dbReference type="ARBA" id="ARBA00012862"/>
    </source>
</evidence>
<dbReference type="GO" id="GO:0016872">
    <property type="term" value="F:intramolecular lyase activity"/>
    <property type="evidence" value="ECO:0007669"/>
    <property type="project" value="UniProtKB-UniRule"/>
</dbReference>
<dbReference type="PaxDb" id="522772-Dacet_0216"/>
<evidence type="ECO:0000256" key="5">
    <source>
        <dbReference type="ARBA" id="ARBA00023277"/>
    </source>
</evidence>
<feature type="active site" description="Proton donor" evidence="6">
    <location>
        <position position="20"/>
    </location>
</feature>
<feature type="binding site" evidence="6">
    <location>
        <begin position="121"/>
        <end position="123"/>
    </location>
    <ligand>
        <name>substrate</name>
    </ligand>
</feature>
<dbReference type="InterPro" id="IPR023750">
    <property type="entry name" value="RbsD-like_sf"/>
</dbReference>
<comment type="subcellular location">
    <subcellularLocation>
        <location evidence="6">Cytoplasm</location>
    </subcellularLocation>
</comment>
<dbReference type="EMBL" id="CP001968">
    <property type="protein sequence ID" value="ADD67020.1"/>
    <property type="molecule type" value="Genomic_DNA"/>
</dbReference>
<keyword evidence="4 6" id="KW-0413">Isomerase</keyword>
<dbReference type="UniPathway" id="UPA00916">
    <property type="reaction ID" value="UER00888"/>
</dbReference>
<comment type="similarity">
    <text evidence="6">Belongs to the RbsD / FucU family. RbsD subfamily.</text>
</comment>
<dbReference type="KEGG" id="dap:Dacet_0216"/>
<accession>D4H243</accession>
<comment type="subunit">
    <text evidence="6">Homodecamer.</text>
</comment>
<keyword evidence="8" id="KW-1185">Reference proteome</keyword>